<feature type="transmembrane region" description="Helical" evidence="4">
    <location>
        <begin position="1233"/>
        <end position="1254"/>
    </location>
</feature>
<evidence type="ECO:0000256" key="4">
    <source>
        <dbReference type="SAM" id="Phobius"/>
    </source>
</evidence>
<feature type="transmembrane region" description="Helical" evidence="4">
    <location>
        <begin position="1205"/>
        <end position="1226"/>
    </location>
</feature>
<dbReference type="Proteomes" id="UP000291422">
    <property type="component" value="Unassembled WGS sequence"/>
</dbReference>
<dbReference type="EMBL" id="PDXD01000016">
    <property type="protein sequence ID" value="RYN74824.1"/>
    <property type="molecule type" value="Genomic_DNA"/>
</dbReference>
<dbReference type="GO" id="GO:0003677">
    <property type="term" value="F:DNA binding"/>
    <property type="evidence" value="ECO:0007669"/>
    <property type="project" value="UniProtKB-KW"/>
</dbReference>
<keyword evidence="1" id="KW-0238">DNA-binding</keyword>
<evidence type="ECO:0000256" key="2">
    <source>
        <dbReference type="SAM" id="Coils"/>
    </source>
</evidence>
<dbReference type="VEuPathDB" id="FungiDB:CC77DRAFT_1035915"/>
<proteinExistence type="predicted"/>
<dbReference type="Gene3D" id="3.30.420.10">
    <property type="entry name" value="Ribonuclease H-like superfamily/Ribonuclease H"/>
    <property type="match status" value="1"/>
</dbReference>
<dbReference type="InterPro" id="IPR004875">
    <property type="entry name" value="DDE_SF_endonuclease_dom"/>
</dbReference>
<feature type="compositionally biased region" description="Basic and acidic residues" evidence="3">
    <location>
        <begin position="488"/>
        <end position="500"/>
    </location>
</feature>
<sequence>MFGVDRTTLSRRHKGVQGSREAKIANQQRLNPQQEEEVCSHIERATRDGLPPTRGILKNFGSAVAQQEVSDSWVKRFRRRHPDKLITKWDTGIDRERQVADSKHKYELYFNLLHSKMVEHGIDERNTYNMDEKGFFVGVANRRKRIFSKAVWESGERTQAMRDGNREWITLLACVCASGDALPPALIYQGTSGVQSSWVHDLLETQQHQIFVSHSASGWSNNELGLAWLQQVFERHTAAKARRQWRLLILDGHGSHVTPDFLEFCEAKRIMVIVYPPHSTHSLQPLDVVLFGPLSNHYTEELTQHLQRTQGLSRITKQDFYRHFWPAWSSTMTHDLIVKSFQAVGVWPMDASQVLQRFNNNPQQQDNDPGIGEQGDGDSWPQLRKIFDAAVADKAKIEAKRLSQGLHSLQVNNEILRAQNEELRAELNLIRKRPIKSTTLTTREGDEWHGGAVFYSPRKLASERARKAAELDEAAELQLQKARDREIKAAEAAEKKRSQEAAKVARQQAKIAKDAEQLRQREEKAAARELKKQQQQAATPKKSHDTANKPLGKRGHGIQEKTILVGYSCSTHGLSRAEEHAVSIEKSDIVDDASDTDVSLSDDESIFSTSIALSRCTSFIATDGQDTVAEILKVLIEDPELRWERLLCFQPEIPIGRQVKDVQFFLAAFESDLRAEADSTPQYHACAFLRRRLRHISSRIYEHYDIEEKFSSGDVLSNDEHVSGSLQRLEPIGLDELDSTLMPAFSSIQDFLFNGLAYQSLKENIRNFAQHTRNHDGEMIDIILRNIHPPKAVSHRFEDKWAEVRRAHLSRFLFCLELEAEEHKLSASDRAGLKKIRQHPFQLIMRVMTSWTSEIPSWHHYPLIPGIDSCLAYGYVSGTTTYSQTEIESFETFVCSSEAFLTLARTISGLPHKNRRKSGCVVWQQGLNAQTPSDGNLHKDVYDTISYDCPCGKTIVDNYAPLSAESAYNRSRQLRLLSVRQMYQQAASQHSPRSYSTFTVRRFLSYFTGTEASSNIPLPQHQPPDPTANNVATKQCITQSGSVQHKHHFIHWCIPWSRYAVRMSPLQSCQIRSDLDFFKLLKQRYLQSKGRYKMFLSFKKPTALRFVKFRLYQHQLVDIHTTDDIPPESYKDEYEYYPMPAETVPPIGPNLLMHFFTHPDESPSYPVLLPSIPKRKNDKLEPCPIRGSSLGWGIDVVTGIDEFKLFALGLIGTLASMIFGIVWSVVRQDIQGGFAVAGFLFTLFAFAIASLKALDF</sequence>
<dbReference type="InterPro" id="IPR006600">
    <property type="entry name" value="HTH_CenpB_DNA-bd_dom"/>
</dbReference>
<feature type="coiled-coil region" evidence="2">
    <location>
        <begin position="406"/>
        <end position="433"/>
    </location>
</feature>
<dbReference type="PROSITE" id="PS51253">
    <property type="entry name" value="HTH_CENPB"/>
    <property type="match status" value="1"/>
</dbReference>
<keyword evidence="4" id="KW-0472">Membrane</keyword>
<dbReference type="VEuPathDB" id="FungiDB:CC77DRAFT_849744"/>
<feature type="region of interest" description="Disordered" evidence="3">
    <location>
        <begin position="1"/>
        <end position="26"/>
    </location>
</feature>
<keyword evidence="4" id="KW-1133">Transmembrane helix</keyword>
<dbReference type="CDD" id="cd06503">
    <property type="entry name" value="ATP-synt_Fo_b"/>
    <property type="match status" value="1"/>
</dbReference>
<reference evidence="7" key="1">
    <citation type="journal article" date="2019" name="bioRxiv">
        <title>Genomics, evolutionary history and diagnostics of the Alternaria alternata species group including apple and Asian pear pathotypes.</title>
        <authorList>
            <person name="Armitage A.D."/>
            <person name="Cockerton H.M."/>
            <person name="Sreenivasaprasad S."/>
            <person name="Woodhall J.W."/>
            <person name="Lane C.R."/>
            <person name="Harrison R.J."/>
            <person name="Clarkson J.P."/>
        </authorList>
    </citation>
    <scope>NUCLEOTIDE SEQUENCE [LARGE SCALE GENOMIC DNA]</scope>
    <source>
        <strain evidence="7">FERA 1177</strain>
    </source>
</reference>
<dbReference type="SMART" id="SM00674">
    <property type="entry name" value="CENPB"/>
    <property type="match status" value="1"/>
</dbReference>
<feature type="domain" description="HTH CENPB-type" evidence="5">
    <location>
        <begin position="22"/>
        <end position="87"/>
    </location>
</feature>
<dbReference type="InterPro" id="IPR036397">
    <property type="entry name" value="RNaseH_sf"/>
</dbReference>
<evidence type="ECO:0000259" key="5">
    <source>
        <dbReference type="PROSITE" id="PS51253"/>
    </source>
</evidence>
<organism evidence="6 7">
    <name type="scientific">Alternaria alternata</name>
    <name type="common">Alternaria rot fungus</name>
    <name type="synonym">Torula alternata</name>
    <dbReference type="NCBI Taxonomy" id="5599"/>
    <lineage>
        <taxon>Eukaryota</taxon>
        <taxon>Fungi</taxon>
        <taxon>Dikarya</taxon>
        <taxon>Ascomycota</taxon>
        <taxon>Pezizomycotina</taxon>
        <taxon>Dothideomycetes</taxon>
        <taxon>Pleosporomycetidae</taxon>
        <taxon>Pleosporales</taxon>
        <taxon>Pleosporineae</taxon>
        <taxon>Pleosporaceae</taxon>
        <taxon>Alternaria</taxon>
        <taxon>Alternaria sect. Alternaria</taxon>
        <taxon>Alternaria alternata complex</taxon>
    </lineage>
</organism>
<dbReference type="VEuPathDB" id="FungiDB:CC77DRAFT_998741"/>
<dbReference type="AlphaFoldDB" id="A0A4Q4NFT8"/>
<gene>
    <name evidence="6" type="ORF">AA0117_g6721</name>
</gene>
<keyword evidence="4" id="KW-0812">Transmembrane</keyword>
<keyword evidence="2" id="KW-0175">Coiled coil</keyword>
<evidence type="ECO:0000313" key="7">
    <source>
        <dbReference type="Proteomes" id="UP000291422"/>
    </source>
</evidence>
<dbReference type="PANTHER" id="PTHR19303">
    <property type="entry name" value="TRANSPOSON"/>
    <property type="match status" value="1"/>
</dbReference>
<comment type="caution">
    <text evidence="6">The sequence shown here is derived from an EMBL/GenBank/DDBJ whole genome shotgun (WGS) entry which is preliminary data.</text>
</comment>
<evidence type="ECO:0000313" key="6">
    <source>
        <dbReference type="EMBL" id="RYN74824.1"/>
    </source>
</evidence>
<dbReference type="InterPro" id="IPR050863">
    <property type="entry name" value="CenT-Element_Derived"/>
</dbReference>
<feature type="compositionally biased region" description="Basic and acidic residues" evidence="3">
    <location>
        <begin position="511"/>
        <end position="532"/>
    </location>
</feature>
<name>A0A4Q4NFT8_ALTAL</name>
<dbReference type="GO" id="GO:0005634">
    <property type="term" value="C:nucleus"/>
    <property type="evidence" value="ECO:0007669"/>
    <property type="project" value="TreeGrafter"/>
</dbReference>
<dbReference type="Pfam" id="PF03184">
    <property type="entry name" value="DDE_1"/>
    <property type="match status" value="1"/>
</dbReference>
<evidence type="ECO:0000256" key="3">
    <source>
        <dbReference type="SAM" id="MobiDB-lite"/>
    </source>
</evidence>
<protein>
    <recommendedName>
        <fullName evidence="5">HTH CENPB-type domain-containing protein</fullName>
    </recommendedName>
</protein>
<dbReference type="PANTHER" id="PTHR19303:SF74">
    <property type="entry name" value="POGO TRANSPOSABLE ELEMENT WITH KRAB DOMAIN"/>
    <property type="match status" value="1"/>
</dbReference>
<dbReference type="Pfam" id="PF03221">
    <property type="entry name" value="HTH_Tnp_Tc5"/>
    <property type="match status" value="1"/>
</dbReference>
<accession>A0A4Q4NFT8</accession>
<feature type="region of interest" description="Disordered" evidence="3">
    <location>
        <begin position="488"/>
        <end position="555"/>
    </location>
</feature>
<evidence type="ECO:0000256" key="1">
    <source>
        <dbReference type="ARBA" id="ARBA00023125"/>
    </source>
</evidence>